<dbReference type="SUPFAM" id="SSF46894">
    <property type="entry name" value="C-terminal effector domain of the bipartite response regulators"/>
    <property type="match status" value="1"/>
</dbReference>
<dbReference type="InterPro" id="IPR000719">
    <property type="entry name" value="Prot_kinase_dom"/>
</dbReference>
<dbReference type="Pfam" id="PF00069">
    <property type="entry name" value="Pkinase"/>
    <property type="match status" value="1"/>
</dbReference>
<evidence type="ECO:0000256" key="5">
    <source>
        <dbReference type="SAM" id="MobiDB-lite"/>
    </source>
</evidence>
<organism evidence="6">
    <name type="scientific">Nocardia globerula</name>
    <dbReference type="NCBI Taxonomy" id="1818"/>
    <lineage>
        <taxon>Bacteria</taxon>
        <taxon>Bacillati</taxon>
        <taxon>Actinomycetota</taxon>
        <taxon>Actinomycetes</taxon>
        <taxon>Mycobacteriales</taxon>
        <taxon>Nocardiaceae</taxon>
        <taxon>Nocardia</taxon>
    </lineage>
</organism>
<keyword evidence="2 4" id="KW-0067">ATP-binding</keyword>
<keyword evidence="6" id="KW-0723">Serine/threonine-protein kinase</keyword>
<dbReference type="CDD" id="cd06170">
    <property type="entry name" value="LuxR_C_like"/>
    <property type="match status" value="1"/>
</dbReference>
<dbReference type="InterPro" id="IPR011990">
    <property type="entry name" value="TPR-like_helical_dom_sf"/>
</dbReference>
<dbReference type="PROSITE" id="PS00107">
    <property type="entry name" value="PROTEIN_KINASE_ATP"/>
    <property type="match status" value="1"/>
</dbReference>
<name>A0A652YRS2_NOCGL</name>
<dbReference type="SMART" id="SM00421">
    <property type="entry name" value="HTH_LUXR"/>
    <property type="match status" value="1"/>
</dbReference>
<dbReference type="PROSITE" id="PS50043">
    <property type="entry name" value="HTH_LUXR_2"/>
    <property type="match status" value="1"/>
</dbReference>
<dbReference type="AlphaFoldDB" id="A0A652YRS2"/>
<dbReference type="Pfam" id="PF25872">
    <property type="entry name" value="HTH_77"/>
    <property type="match status" value="1"/>
</dbReference>
<dbReference type="SUPFAM" id="SSF52540">
    <property type="entry name" value="P-loop containing nucleoside triphosphate hydrolases"/>
    <property type="match status" value="1"/>
</dbReference>
<dbReference type="InterPro" id="IPR000792">
    <property type="entry name" value="Tscrpt_reg_LuxR_C"/>
</dbReference>
<dbReference type="InterPro" id="IPR058852">
    <property type="entry name" value="HTH_77"/>
</dbReference>
<dbReference type="PRINTS" id="PR00038">
    <property type="entry name" value="HTHLUXR"/>
</dbReference>
<dbReference type="Gene3D" id="3.30.200.20">
    <property type="entry name" value="Phosphorylase Kinase, domain 1"/>
    <property type="match status" value="1"/>
</dbReference>
<proteinExistence type="predicted"/>
<keyword evidence="6" id="KW-0418">Kinase</keyword>
<feature type="compositionally biased region" description="Polar residues" evidence="5">
    <location>
        <begin position="267"/>
        <end position="278"/>
    </location>
</feature>
<feature type="compositionally biased region" description="Polar residues" evidence="5">
    <location>
        <begin position="1022"/>
        <end position="1032"/>
    </location>
</feature>
<dbReference type="GO" id="GO:0006355">
    <property type="term" value="P:regulation of DNA-templated transcription"/>
    <property type="evidence" value="ECO:0007669"/>
    <property type="project" value="InterPro"/>
</dbReference>
<comment type="caution">
    <text evidence="6">The sequence shown here is derived from an EMBL/GenBank/DDBJ whole genome shotgun (WGS) entry which is preliminary data.</text>
</comment>
<dbReference type="InterPro" id="IPR027417">
    <property type="entry name" value="P-loop_NTPase"/>
</dbReference>
<dbReference type="Gene3D" id="3.40.50.300">
    <property type="entry name" value="P-loop containing nucleotide triphosphate hydrolases"/>
    <property type="match status" value="1"/>
</dbReference>
<dbReference type="SUPFAM" id="SSF48452">
    <property type="entry name" value="TPR-like"/>
    <property type="match status" value="1"/>
</dbReference>
<dbReference type="CDD" id="cd14014">
    <property type="entry name" value="STKc_PknB_like"/>
    <property type="match status" value="1"/>
</dbReference>
<sequence length="1098" mass="119739">MTDVDPFATQFDATGSVAAELSASGFEDATEIGRGGFGVVYRCRQPSLDRTVAVKVLTTDLDEENRARFFREQRAAGRLTGHPNIVNVFQTSVTGSGRPFIVMPYYAQDSLDTLIRRHGPLPLGEALRLGVRIAGALESAHRLGILHRDVKPGNILLTDYGEPALSDFGIAHFAGGFETGTGIVTGSPAFIAPEIVTGGPPSSAADVYGLGSTLFATLTGHAAFERRSGERLVAQFLRVTSEPVPNPREFGIPDDVGALIERAMSANPGTRPSSQELGQQLREAQRRHGLPVDEMSLYSEPARTQSVPSPTAQGHPQNEYPEESIPPPTDRTGGLPLELTSFVDRRTELATAKNLLTTARLVTLTGIGGVGKTRLAFRIAAKTQHSFADGVRLVELAELQEQSLLPGVVARTLGIQDRSAKPVREMVAEFLAQRELLLVLDNCEQVVTAAAQLSEFLLRACPDLRILATSREPLGVGGESVLLVPPLPVPDPDNLPKGAPSNDAVRLFVDRASGVVPGFELAQDNKVAIASICRQLDGLPLPIELAAARLRAMSPTQILQRLSERYALLTSGSRDAPSRQQTLRMCIDWSYDLCTPMEQAVWAQLSVFSGGFELKAAEQICDGELTPTDVLDAVTFLVDKSILIREMSGNTVRFRMLETIRDYGRQKAQEAGEHEYTELRRRHRDWFEALALAADTDWISPRQIELITTIAREKSNLREALEFCVSDSPEIGTRITTALFSYWLARGAITEGRQWLRRFSEYRMGPPTIERASAIHAGSLLSAVQGDIQTSEALVKEGRVLAGQSTDPLINAYLQHAEGYLALFNEDLAESCIHLEKAAQLFTEQKNLPFQVTAMLTLGMVLELMDDTDRAIEYNERALAITEEHGETVYRSYVLWTLAVAAWKHGDGDRASRLLKQALRLGRNLNDRLNASVCLQALSWVAIDSKDARRAAMLMGAAEKASGSVGGSSVVVPSMAVFQDDCERKVRLALGERAFTNARSKGADLRFRDAVDYALGEERTSPRSSTNGPSSRPTKRELEVAALVADGLTNKEIAARLVISPRTAQGHVEHLLVKLGFTSRTQVAAWFAESKGDSPEPK</sequence>
<evidence type="ECO:0000256" key="2">
    <source>
        <dbReference type="ARBA" id="ARBA00022840"/>
    </source>
</evidence>
<dbReference type="GO" id="GO:0005524">
    <property type="term" value="F:ATP binding"/>
    <property type="evidence" value="ECO:0007669"/>
    <property type="project" value="UniProtKB-UniRule"/>
</dbReference>
<dbReference type="Pfam" id="PF00931">
    <property type="entry name" value="NB-ARC"/>
    <property type="match status" value="1"/>
</dbReference>
<dbReference type="InterPro" id="IPR016032">
    <property type="entry name" value="Sig_transdc_resp-reg_C-effctor"/>
</dbReference>
<dbReference type="SMART" id="SM00220">
    <property type="entry name" value="S_TKc"/>
    <property type="match status" value="1"/>
</dbReference>
<keyword evidence="1 4" id="KW-0547">Nucleotide-binding</keyword>
<dbReference type="InterPro" id="IPR011009">
    <property type="entry name" value="Kinase-like_dom_sf"/>
</dbReference>
<dbReference type="Gene3D" id="1.10.10.10">
    <property type="entry name" value="Winged helix-like DNA-binding domain superfamily/Winged helix DNA-binding domain"/>
    <property type="match status" value="1"/>
</dbReference>
<evidence type="ECO:0000256" key="1">
    <source>
        <dbReference type="ARBA" id="ARBA00022741"/>
    </source>
</evidence>
<evidence type="ECO:0000256" key="3">
    <source>
        <dbReference type="PROSITE-ProRule" id="PRU00339"/>
    </source>
</evidence>
<dbReference type="GO" id="GO:0003677">
    <property type="term" value="F:DNA binding"/>
    <property type="evidence" value="ECO:0007669"/>
    <property type="project" value="InterPro"/>
</dbReference>
<dbReference type="PANTHER" id="PTHR47691:SF3">
    <property type="entry name" value="HTH-TYPE TRANSCRIPTIONAL REGULATOR RV0890C-RELATED"/>
    <property type="match status" value="1"/>
</dbReference>
<evidence type="ECO:0000256" key="4">
    <source>
        <dbReference type="PROSITE-ProRule" id="PRU10141"/>
    </source>
</evidence>
<dbReference type="SUPFAM" id="SSF56112">
    <property type="entry name" value="Protein kinase-like (PK-like)"/>
    <property type="match status" value="1"/>
</dbReference>
<dbReference type="PANTHER" id="PTHR47691">
    <property type="entry name" value="REGULATOR-RELATED"/>
    <property type="match status" value="1"/>
</dbReference>
<dbReference type="EMBL" id="VNIQ01000003">
    <property type="protein sequence ID" value="TYQ05159.1"/>
    <property type="molecule type" value="Genomic_DNA"/>
</dbReference>
<dbReference type="InterPro" id="IPR008271">
    <property type="entry name" value="Ser/Thr_kinase_AS"/>
</dbReference>
<dbReference type="PROSITE" id="PS50005">
    <property type="entry name" value="TPR"/>
    <property type="match status" value="1"/>
</dbReference>
<feature type="region of interest" description="Disordered" evidence="5">
    <location>
        <begin position="266"/>
        <end position="333"/>
    </location>
</feature>
<dbReference type="InterPro" id="IPR036388">
    <property type="entry name" value="WH-like_DNA-bd_sf"/>
</dbReference>
<dbReference type="SMART" id="SM00028">
    <property type="entry name" value="TPR"/>
    <property type="match status" value="2"/>
</dbReference>
<dbReference type="PROSITE" id="PS00108">
    <property type="entry name" value="PROTEIN_KINASE_ST"/>
    <property type="match status" value="1"/>
</dbReference>
<feature type="binding site" evidence="4">
    <location>
        <position position="55"/>
    </location>
    <ligand>
        <name>ATP</name>
        <dbReference type="ChEBI" id="CHEBI:30616"/>
    </ligand>
</feature>
<reference evidence="6" key="1">
    <citation type="submission" date="2019-07" db="EMBL/GenBank/DDBJ databases">
        <title>Genomic Encyclopedia of Type Strains, Phase IV (KMG-IV): sequencing the most valuable type-strain genomes for metagenomic binning, comparative biology and taxonomic classification.</title>
        <authorList>
            <person name="Goeker M."/>
        </authorList>
    </citation>
    <scope>NUCLEOTIDE SEQUENCE</scope>
    <source>
        <strain evidence="6">DSM 44596</strain>
    </source>
</reference>
<dbReference type="Pfam" id="PF13424">
    <property type="entry name" value="TPR_12"/>
    <property type="match status" value="1"/>
</dbReference>
<feature type="repeat" description="TPR" evidence="3">
    <location>
        <begin position="852"/>
        <end position="885"/>
    </location>
</feature>
<keyword evidence="6" id="KW-0808">Transferase</keyword>
<dbReference type="InterPro" id="IPR002182">
    <property type="entry name" value="NB-ARC"/>
</dbReference>
<feature type="region of interest" description="Disordered" evidence="5">
    <location>
        <begin position="1016"/>
        <end position="1036"/>
    </location>
</feature>
<keyword evidence="3" id="KW-0802">TPR repeat</keyword>
<dbReference type="Pfam" id="PF00196">
    <property type="entry name" value="GerE"/>
    <property type="match status" value="1"/>
</dbReference>
<feature type="compositionally biased region" description="Polar residues" evidence="5">
    <location>
        <begin position="302"/>
        <end position="316"/>
    </location>
</feature>
<dbReference type="GO" id="GO:0004674">
    <property type="term" value="F:protein serine/threonine kinase activity"/>
    <property type="evidence" value="ECO:0007669"/>
    <property type="project" value="UniProtKB-KW"/>
</dbReference>
<dbReference type="InterPro" id="IPR019734">
    <property type="entry name" value="TPR_rpt"/>
</dbReference>
<dbReference type="InterPro" id="IPR017441">
    <property type="entry name" value="Protein_kinase_ATP_BS"/>
</dbReference>
<evidence type="ECO:0000313" key="6">
    <source>
        <dbReference type="EMBL" id="TYQ05159.1"/>
    </source>
</evidence>
<dbReference type="Gene3D" id="1.25.40.10">
    <property type="entry name" value="Tetratricopeptide repeat domain"/>
    <property type="match status" value="1"/>
</dbReference>
<dbReference type="Gene3D" id="1.10.510.10">
    <property type="entry name" value="Transferase(Phosphotransferase) domain 1"/>
    <property type="match status" value="1"/>
</dbReference>
<gene>
    <name evidence="6" type="ORF">FNL38_103510</name>
</gene>
<protein>
    <submittedName>
        <fullName evidence="6">Non-specific serine/threonine protein kinase/serine/threonine-protein kinase PknK</fullName>
    </submittedName>
</protein>
<dbReference type="PROSITE" id="PS50011">
    <property type="entry name" value="PROTEIN_KINASE_DOM"/>
    <property type="match status" value="1"/>
</dbReference>
<dbReference type="PRINTS" id="PR00364">
    <property type="entry name" value="DISEASERSIST"/>
</dbReference>
<accession>A0A652YRS2</accession>